<dbReference type="EMBL" id="AP035789">
    <property type="protein sequence ID" value="BFO80389.1"/>
    <property type="molecule type" value="Genomic_DNA"/>
</dbReference>
<evidence type="ECO:0000313" key="1">
    <source>
        <dbReference type="EMBL" id="BFO80389.1"/>
    </source>
</evidence>
<gene>
    <name evidence="1" type="ORF">GTC17262_05800</name>
</gene>
<dbReference type="AlphaFoldDB" id="A0AB33JM97"/>
<protein>
    <submittedName>
        <fullName evidence="1">Uncharacterized protein</fullName>
    </submittedName>
</protein>
<accession>A0AB33JM97</accession>
<reference evidence="1" key="1">
    <citation type="submission" date="2024-07" db="EMBL/GenBank/DDBJ databases">
        <title>Complete genome sequence of Prevotella sp. YM-2024 GTC17262.</title>
        <authorList>
            <person name="Hayashi M."/>
            <person name="Muto Y."/>
            <person name="Tanaka K."/>
            <person name="Niwa H."/>
        </authorList>
    </citation>
    <scope>NUCLEOTIDE SEQUENCE</scope>
    <source>
        <strain evidence="1">GTC17262</strain>
    </source>
</reference>
<proteinExistence type="predicted"/>
<sequence length="80" mass="9107">MATYTIHINERTKEGRGLVSYLREKGLIPPIKTADKPTTHEQGISPELQARLDKAREEYRKGNYISCSTKEELTAFLEAL</sequence>
<organism evidence="1">
    <name type="scientific">Prevotella sp. GTC17262</name>
    <dbReference type="NCBI Taxonomy" id="3236797"/>
    <lineage>
        <taxon>Bacteria</taxon>
        <taxon>Pseudomonadati</taxon>
        <taxon>Bacteroidota</taxon>
        <taxon>Bacteroidia</taxon>
        <taxon>Bacteroidales</taxon>
        <taxon>Prevotellaceae</taxon>
        <taxon>Prevotella</taxon>
    </lineage>
</organism>
<name>A0AB33JM97_9BACT</name>